<dbReference type="RefSeq" id="WP_390207844.1">
    <property type="nucleotide sequence ID" value="NZ_JBHSZC010000001.1"/>
</dbReference>
<evidence type="ECO:0008006" key="3">
    <source>
        <dbReference type="Google" id="ProtNLM"/>
    </source>
</evidence>
<name>A0ABD5YVH8_9EURY</name>
<proteinExistence type="predicted"/>
<keyword evidence="2" id="KW-1185">Reference proteome</keyword>
<evidence type="ECO:0000313" key="2">
    <source>
        <dbReference type="Proteomes" id="UP001596417"/>
    </source>
</evidence>
<dbReference type="Proteomes" id="UP001596417">
    <property type="component" value="Unassembled WGS sequence"/>
</dbReference>
<accession>A0ABD5YVH8</accession>
<evidence type="ECO:0000313" key="1">
    <source>
        <dbReference type="EMBL" id="MFC7191236.1"/>
    </source>
</evidence>
<comment type="caution">
    <text evidence="1">The sequence shown here is derived from an EMBL/GenBank/DDBJ whole genome shotgun (WGS) entry which is preliminary data.</text>
</comment>
<organism evidence="1 2">
    <name type="scientific">Halocatena marina</name>
    <dbReference type="NCBI Taxonomy" id="2934937"/>
    <lineage>
        <taxon>Archaea</taxon>
        <taxon>Methanobacteriati</taxon>
        <taxon>Methanobacteriota</taxon>
        <taxon>Stenosarchaea group</taxon>
        <taxon>Halobacteria</taxon>
        <taxon>Halobacteriales</taxon>
        <taxon>Natronomonadaceae</taxon>
        <taxon>Halocatena</taxon>
    </lineage>
</organism>
<reference evidence="1 2" key="1">
    <citation type="journal article" date="2019" name="Int. J. Syst. Evol. Microbiol.">
        <title>The Global Catalogue of Microorganisms (GCM) 10K type strain sequencing project: providing services to taxonomists for standard genome sequencing and annotation.</title>
        <authorList>
            <consortium name="The Broad Institute Genomics Platform"/>
            <consortium name="The Broad Institute Genome Sequencing Center for Infectious Disease"/>
            <person name="Wu L."/>
            <person name="Ma J."/>
        </authorList>
    </citation>
    <scope>NUCLEOTIDE SEQUENCE [LARGE SCALE GENOMIC DNA]</scope>
    <source>
        <strain evidence="1 2">RDMS1</strain>
    </source>
</reference>
<dbReference type="EMBL" id="JBHTAX010000001">
    <property type="protein sequence ID" value="MFC7191236.1"/>
    <property type="molecule type" value="Genomic_DNA"/>
</dbReference>
<dbReference type="AlphaFoldDB" id="A0ABD5YVH8"/>
<protein>
    <recommendedName>
        <fullName evidence="3">Secreted protein</fullName>
    </recommendedName>
</protein>
<sequence length="76" mass="8494">MDPRYRNGGLFLLTAVLFGGTFAAIKTGQQLFRRYFSPLFVLTSEQQYYSRTLLSESTTGVHTAVPTGTPFSLVLR</sequence>
<gene>
    <name evidence="1" type="ORF">ACFQL7_16465</name>
</gene>